<evidence type="ECO:0000259" key="1">
    <source>
        <dbReference type="Pfam" id="PF02518"/>
    </source>
</evidence>
<proteinExistence type="predicted"/>
<dbReference type="InterPro" id="IPR003594">
    <property type="entry name" value="HATPase_dom"/>
</dbReference>
<sequence length="40" mass="4298">GAGVGLYTARKFAEMHGGKVWAESPGKEKGSTFYIELPVK</sequence>
<evidence type="ECO:0000313" key="3">
    <source>
        <dbReference type="Proteomes" id="UP000230055"/>
    </source>
</evidence>
<name>A0A2M7R8S4_9BACT</name>
<dbReference type="SUPFAM" id="SSF55874">
    <property type="entry name" value="ATPase domain of HSP90 chaperone/DNA topoisomerase II/histidine kinase"/>
    <property type="match status" value="1"/>
</dbReference>
<comment type="caution">
    <text evidence="2">The sequence shown here is derived from an EMBL/GenBank/DDBJ whole genome shotgun (WGS) entry which is preliminary data.</text>
</comment>
<dbReference type="Gene3D" id="3.30.565.10">
    <property type="entry name" value="Histidine kinase-like ATPase, C-terminal domain"/>
    <property type="match status" value="1"/>
</dbReference>
<accession>A0A2M7R8S4</accession>
<organism evidence="2 3">
    <name type="scientific">Candidatus Nealsonbacteria bacterium CG_4_10_14_0_8_um_filter_35_10</name>
    <dbReference type="NCBI Taxonomy" id="1974683"/>
    <lineage>
        <taxon>Bacteria</taxon>
        <taxon>Candidatus Nealsoniibacteriota</taxon>
    </lineage>
</organism>
<evidence type="ECO:0000313" key="2">
    <source>
        <dbReference type="EMBL" id="PIY91075.1"/>
    </source>
</evidence>
<gene>
    <name evidence="2" type="ORF">COY72_00005</name>
</gene>
<protein>
    <recommendedName>
        <fullName evidence="1">Histidine kinase/HSP90-like ATPase domain-containing protein</fullName>
    </recommendedName>
</protein>
<feature type="domain" description="Histidine kinase/HSP90-like ATPase" evidence="1">
    <location>
        <begin position="1"/>
        <end position="39"/>
    </location>
</feature>
<dbReference type="AlphaFoldDB" id="A0A2M7R8S4"/>
<feature type="non-terminal residue" evidence="2">
    <location>
        <position position="1"/>
    </location>
</feature>
<dbReference type="EMBL" id="PFLX01000001">
    <property type="protein sequence ID" value="PIY91075.1"/>
    <property type="molecule type" value="Genomic_DNA"/>
</dbReference>
<dbReference type="Pfam" id="PF02518">
    <property type="entry name" value="HATPase_c"/>
    <property type="match status" value="1"/>
</dbReference>
<dbReference type="Proteomes" id="UP000230055">
    <property type="component" value="Unassembled WGS sequence"/>
</dbReference>
<reference evidence="3" key="1">
    <citation type="submission" date="2017-09" db="EMBL/GenBank/DDBJ databases">
        <title>Depth-based differentiation of microbial function through sediment-hosted aquifers and enrichment of novel symbionts in the deep terrestrial subsurface.</title>
        <authorList>
            <person name="Probst A.J."/>
            <person name="Ladd B."/>
            <person name="Jarett J.K."/>
            <person name="Geller-Mcgrath D.E."/>
            <person name="Sieber C.M.K."/>
            <person name="Emerson J.B."/>
            <person name="Anantharaman K."/>
            <person name="Thomas B.C."/>
            <person name="Malmstrom R."/>
            <person name="Stieglmeier M."/>
            <person name="Klingl A."/>
            <person name="Woyke T."/>
            <person name="Ryan C.M."/>
            <person name="Banfield J.F."/>
        </authorList>
    </citation>
    <scope>NUCLEOTIDE SEQUENCE [LARGE SCALE GENOMIC DNA]</scope>
</reference>
<dbReference type="InterPro" id="IPR036890">
    <property type="entry name" value="HATPase_C_sf"/>
</dbReference>